<dbReference type="AlphaFoldDB" id="A0AAN7D3D0"/>
<gene>
    <name evidence="2" type="primary">BUD31</name>
    <name evidence="2" type="ORF">ATC70_008092</name>
</gene>
<sequence length="1238" mass="140615">MNIYAPATHSDRYAFYDQLLQQPLFQALLNNMHTADGMHNNYLATVPDAPSIVLGDFNYNFRQYRPPPTVASTNIHPQWLFHSVLTHYYQESTHELSQDPLVPTFRRNTTLSTIDYVFMDPQLLDFRTDHFVHFVHSEWTDHALLSTQLTFANPDFGKGLWRINPQLAHNKFFQQRLFAKLDEFHDQIASESAGIRPQEVWDQLKAITRQVARSCSRRQAEWRRRLLCRLQSKRNKYLRLYKTTQIRNDRLPQIEAMIGHLQQELTDIQALRSGIKWREQGEKSAGFLKRLATQRTQQRAIPTLIHPISTTTCETTTDKQAAAVAYYDRLYTADAVDIDAIRYFTDQIPATDQIPDSEHPALCEPFTLDDLADAATRAPKQSSPGIDSIPYAIIQLLLTHTSTAAVALRVYSDALLHGLFPQSWQETCLVLLPKKGDLSLLQNWRPISLICCDAKIFTRLLNARLMEHFRTRLSSSQSGFMPQRFIGEPAMILHCAQSLATATQSTSIALLLDQEKAYDRVNLDYLSAILTAFNMPPQLTSSLLALLATTQVQVNINGNLSAPFTTHRGMRQGDPISPLLFNIIFDPFLRAINNHPNIQGFDFDYIANTNSRFPTPLTHHVPVADPVKVLAYADDTLVFLNDLGEFYQLQQLVSRYADASNASLNYHKTQALSLSGASHASWIAGLRATGISSWHDKTATSPITYLGYPVCSSPVQRVSYVNNLLSRLRDLCRLHSIRTLTLRGRVTVLNSLLFSKVWHVARLFPFSATDIRKLQHLGASFVNNQAKLTRFSFSTLCLPRSQGGLNLLDPAKQINALQWRWLHPLLHPANPTPPTKTSIPYIRVILNFFLATPSYPTYHWSLLSPACRPSRSTAITAPLYNLLRAVDAIARKFGVCHVPFSTCLRLPLATLIEHSLPSSHSLSATFCSPQEVTVRCPGVLTLTGNDVLTFDPATQALQVRISTRGLPHPTTSRRALQLLQSEQLLFANFVHFNRLLLVPRPVIHHIDLSTITSYTESITHISTLLISLMSSSFSFESHSFLMSLPTNHGYKSLPLHTNMSSFSSPLGVAKWKQFWALQIPLNARNTWFRILHEKVTTRQLLHQRMRDQFPPYCLHCQSSSSTTPPAIEDTEHFLFSCPLKLEVWRHSLSLYISPRFAHFAYEEYLAILHLRLTLDRSSHELFPDLSVFQVFACIQQAIWSAHYCQVFQHSPFIPSIIIHSIHRALHHLDSQLSFDTII</sequence>
<proteinExistence type="predicted"/>
<feature type="domain" description="Reverse transcriptase" evidence="1">
    <location>
        <begin position="413"/>
        <end position="710"/>
    </location>
</feature>
<dbReference type="RefSeq" id="XP_064676608.1">
    <property type="nucleotide sequence ID" value="XM_064827346.1"/>
</dbReference>
<dbReference type="GeneID" id="89951778"/>
<dbReference type="Gene3D" id="3.60.10.10">
    <property type="entry name" value="Endonuclease/exonuclease/phosphatase"/>
    <property type="match status" value="1"/>
</dbReference>
<dbReference type="Pfam" id="PF00078">
    <property type="entry name" value="RVT_1"/>
    <property type="match status" value="1"/>
</dbReference>
<evidence type="ECO:0000313" key="2">
    <source>
        <dbReference type="EMBL" id="KAK4509942.1"/>
    </source>
</evidence>
<accession>A0AAN7D3D0</accession>
<reference evidence="2 3" key="1">
    <citation type="submission" date="2022-11" db="EMBL/GenBank/DDBJ databases">
        <title>Mucor velutinosus strain NIH1002 WGS.</title>
        <authorList>
            <person name="Subramanian P."/>
            <person name="Mullikin J.C."/>
            <person name="Segre J.A."/>
            <person name="Zelazny A.M."/>
        </authorList>
    </citation>
    <scope>NUCLEOTIDE SEQUENCE [LARGE SCALE GENOMIC DNA]</scope>
    <source>
        <strain evidence="2 3">NIH1002</strain>
    </source>
</reference>
<dbReference type="PANTHER" id="PTHR19446">
    <property type="entry name" value="REVERSE TRANSCRIPTASES"/>
    <property type="match status" value="1"/>
</dbReference>
<dbReference type="InterPro" id="IPR036691">
    <property type="entry name" value="Endo/exonu/phosph_ase_sf"/>
</dbReference>
<evidence type="ECO:0000313" key="3">
    <source>
        <dbReference type="Proteomes" id="UP001304243"/>
    </source>
</evidence>
<protein>
    <submittedName>
        <fullName evidence="2">Component of the SF3b subcomplex of the U2 snRNP</fullName>
    </submittedName>
</protein>
<organism evidence="2 3">
    <name type="scientific">Mucor velutinosus</name>
    <dbReference type="NCBI Taxonomy" id="708070"/>
    <lineage>
        <taxon>Eukaryota</taxon>
        <taxon>Fungi</taxon>
        <taxon>Fungi incertae sedis</taxon>
        <taxon>Mucoromycota</taxon>
        <taxon>Mucoromycotina</taxon>
        <taxon>Mucoromycetes</taxon>
        <taxon>Mucorales</taxon>
        <taxon>Mucorineae</taxon>
        <taxon>Mucoraceae</taxon>
        <taxon>Mucor</taxon>
    </lineage>
</organism>
<dbReference type="PROSITE" id="PS50878">
    <property type="entry name" value="RT_POL"/>
    <property type="match status" value="1"/>
</dbReference>
<name>A0AAN7D3D0_9FUNG</name>
<dbReference type="EMBL" id="JASEJX010000035">
    <property type="protein sequence ID" value="KAK4509942.1"/>
    <property type="molecule type" value="Genomic_DNA"/>
</dbReference>
<dbReference type="InterPro" id="IPR000477">
    <property type="entry name" value="RT_dom"/>
</dbReference>
<dbReference type="Proteomes" id="UP001304243">
    <property type="component" value="Unassembled WGS sequence"/>
</dbReference>
<dbReference type="InterPro" id="IPR043502">
    <property type="entry name" value="DNA/RNA_pol_sf"/>
</dbReference>
<dbReference type="SUPFAM" id="SSF56672">
    <property type="entry name" value="DNA/RNA polymerases"/>
    <property type="match status" value="1"/>
</dbReference>
<dbReference type="SUPFAM" id="SSF56219">
    <property type="entry name" value="DNase I-like"/>
    <property type="match status" value="1"/>
</dbReference>
<keyword evidence="3" id="KW-1185">Reference proteome</keyword>
<dbReference type="CDD" id="cd01650">
    <property type="entry name" value="RT_nLTR_like"/>
    <property type="match status" value="1"/>
</dbReference>
<evidence type="ECO:0000259" key="1">
    <source>
        <dbReference type="PROSITE" id="PS50878"/>
    </source>
</evidence>
<comment type="caution">
    <text evidence="2">The sequence shown here is derived from an EMBL/GenBank/DDBJ whole genome shotgun (WGS) entry which is preliminary data.</text>
</comment>